<keyword evidence="3" id="KW-1185">Reference proteome</keyword>
<feature type="compositionally biased region" description="Basic and acidic residues" evidence="1">
    <location>
        <begin position="1"/>
        <end position="12"/>
    </location>
</feature>
<feature type="region of interest" description="Disordered" evidence="1">
    <location>
        <begin position="215"/>
        <end position="235"/>
    </location>
</feature>
<dbReference type="SUPFAM" id="SSF47794">
    <property type="entry name" value="Rad51 N-terminal domain-like"/>
    <property type="match status" value="1"/>
</dbReference>
<organism evidence="2 3">
    <name type="scientific">Favolaschia claudopus</name>
    <dbReference type="NCBI Taxonomy" id="2862362"/>
    <lineage>
        <taxon>Eukaryota</taxon>
        <taxon>Fungi</taxon>
        <taxon>Dikarya</taxon>
        <taxon>Basidiomycota</taxon>
        <taxon>Agaricomycotina</taxon>
        <taxon>Agaricomycetes</taxon>
        <taxon>Agaricomycetidae</taxon>
        <taxon>Agaricales</taxon>
        <taxon>Marasmiineae</taxon>
        <taxon>Mycenaceae</taxon>
        <taxon>Favolaschia</taxon>
    </lineage>
</organism>
<protein>
    <recommendedName>
        <fullName evidence="4">SAM domain-containing protein</fullName>
    </recommendedName>
</protein>
<feature type="compositionally biased region" description="Gly residues" evidence="1">
    <location>
        <begin position="122"/>
        <end position="137"/>
    </location>
</feature>
<dbReference type="GO" id="GO:0000166">
    <property type="term" value="F:nucleotide binding"/>
    <property type="evidence" value="ECO:0007669"/>
    <property type="project" value="InterPro"/>
</dbReference>
<feature type="compositionally biased region" description="Gly residues" evidence="1">
    <location>
        <begin position="215"/>
        <end position="234"/>
    </location>
</feature>
<name>A0AAV9ZMH7_9AGAR</name>
<dbReference type="EMBL" id="JAWWNJ010000131">
    <property type="protein sequence ID" value="KAK6987570.1"/>
    <property type="molecule type" value="Genomic_DNA"/>
</dbReference>
<proteinExistence type="predicted"/>
<evidence type="ECO:0000256" key="1">
    <source>
        <dbReference type="SAM" id="MobiDB-lite"/>
    </source>
</evidence>
<evidence type="ECO:0000313" key="3">
    <source>
        <dbReference type="Proteomes" id="UP001362999"/>
    </source>
</evidence>
<evidence type="ECO:0000313" key="2">
    <source>
        <dbReference type="EMBL" id="KAK6987570.1"/>
    </source>
</evidence>
<dbReference type="Proteomes" id="UP001362999">
    <property type="component" value="Unassembled WGS sequence"/>
</dbReference>
<feature type="region of interest" description="Disordered" evidence="1">
    <location>
        <begin position="1"/>
        <end position="21"/>
    </location>
</feature>
<reference evidence="2 3" key="1">
    <citation type="journal article" date="2024" name="J Genomics">
        <title>Draft genome sequencing and assembly of Favolaschia claudopus CIRM-BRFM 2984 isolated from oak limbs.</title>
        <authorList>
            <person name="Navarro D."/>
            <person name="Drula E."/>
            <person name="Chaduli D."/>
            <person name="Cazenave R."/>
            <person name="Ahrendt S."/>
            <person name="Wang J."/>
            <person name="Lipzen A."/>
            <person name="Daum C."/>
            <person name="Barry K."/>
            <person name="Grigoriev I.V."/>
            <person name="Favel A."/>
            <person name="Rosso M.N."/>
            <person name="Martin F."/>
        </authorList>
    </citation>
    <scope>NUCLEOTIDE SEQUENCE [LARGE SCALE GENOMIC DNA]</scope>
    <source>
        <strain evidence="2 3">CIRM-BRFM 2984</strain>
    </source>
</reference>
<sequence length="360" mass="37446">MPKGAQEFKERVGGTGGIGEGPSLSGPIVRLNKADLPRIEKMSIASFCAKYQLDDDIRERLEDEGFQNITALCYAKEGELKKMGSNIGNIAEIKAALKRRLAEQGIVAVTTDTTNDWDVEKGGAGGQGSIQPGTGGTGKANEFDLEGLHTANVGGDIKGGKGGKGGAIDHPSLLTAHMPSSLDPIQTLTAGPTLDSNMNEIEVVQVRKRLNVEGGEGGAGGWAPERGGTGGEGQGPEVAMSYVSHLKIKGGIGGEGGKSSNRGGHGGDGAASSISDLVVTIAEDTRRRLPRELLGVLDLGGNLLKLLKDNGFRAVEGLLELHLEDLKSFPGFKTGHVGTLKGELNTFCATHAPPKEQPKD</sequence>
<gene>
    <name evidence="2" type="ORF">R3P38DRAFT_2805765</name>
</gene>
<evidence type="ECO:0008006" key="4">
    <source>
        <dbReference type="Google" id="ProtNLM"/>
    </source>
</evidence>
<dbReference type="InterPro" id="IPR010995">
    <property type="entry name" value="DNA_repair_Rad51/TF_NusA_a-hlx"/>
</dbReference>
<accession>A0AAV9ZMH7</accession>
<dbReference type="AlphaFoldDB" id="A0AAV9ZMH7"/>
<feature type="region of interest" description="Disordered" evidence="1">
    <location>
        <begin position="117"/>
        <end position="137"/>
    </location>
</feature>
<comment type="caution">
    <text evidence="2">The sequence shown here is derived from an EMBL/GenBank/DDBJ whole genome shotgun (WGS) entry which is preliminary data.</text>
</comment>